<dbReference type="EMBL" id="UINC01131082">
    <property type="protein sequence ID" value="SVD12566.1"/>
    <property type="molecule type" value="Genomic_DNA"/>
</dbReference>
<accession>A0A382SRU4</accession>
<dbReference type="AlphaFoldDB" id="A0A382SRU4"/>
<organism evidence="3">
    <name type="scientific">marine metagenome</name>
    <dbReference type="NCBI Taxonomy" id="408172"/>
    <lineage>
        <taxon>unclassified sequences</taxon>
        <taxon>metagenomes</taxon>
        <taxon>ecological metagenomes</taxon>
    </lineage>
</organism>
<dbReference type="InterPro" id="IPR050078">
    <property type="entry name" value="Ribosomal_L11_MeTrfase_PrmA"/>
</dbReference>
<gene>
    <name evidence="3" type="ORF">METZ01_LOCUS365420</name>
</gene>
<dbReference type="InterPro" id="IPR029063">
    <property type="entry name" value="SAM-dependent_MTases_sf"/>
</dbReference>
<keyword evidence="1" id="KW-0489">Methyltransferase</keyword>
<proteinExistence type="predicted"/>
<evidence type="ECO:0000256" key="2">
    <source>
        <dbReference type="ARBA" id="ARBA00022679"/>
    </source>
</evidence>
<feature type="non-terminal residue" evidence="3">
    <location>
        <position position="152"/>
    </location>
</feature>
<sequence length="152" mass="16754">MITDWVEIIITVTQDTEEAIANLLCELGSNGVVMDAGEEVDSRTVAGYVPAGDRIQDKLRSIRTLWQGLCDLGLANGACQVAVRSVPMSDWTSWQARFKPIDVSDRIVIKPPWAPVRKRENQVVIEIVPGLAFGTGEHETTQLCLHALEELV</sequence>
<reference evidence="3" key="1">
    <citation type="submission" date="2018-05" db="EMBL/GenBank/DDBJ databases">
        <authorList>
            <person name="Lanie J.A."/>
            <person name="Ng W.-L."/>
            <person name="Kazmierczak K.M."/>
            <person name="Andrzejewski T.M."/>
            <person name="Davidsen T.M."/>
            <person name="Wayne K.J."/>
            <person name="Tettelin H."/>
            <person name="Glass J.I."/>
            <person name="Rusch D."/>
            <person name="Podicherti R."/>
            <person name="Tsui H.-C.T."/>
            <person name="Winkler M.E."/>
        </authorList>
    </citation>
    <scope>NUCLEOTIDE SEQUENCE</scope>
</reference>
<dbReference type="PANTHER" id="PTHR43648:SF1">
    <property type="entry name" value="ELECTRON TRANSFER FLAVOPROTEIN BETA SUBUNIT LYSINE METHYLTRANSFERASE"/>
    <property type="match status" value="1"/>
</dbReference>
<evidence type="ECO:0008006" key="4">
    <source>
        <dbReference type="Google" id="ProtNLM"/>
    </source>
</evidence>
<dbReference type="GO" id="GO:0032259">
    <property type="term" value="P:methylation"/>
    <property type="evidence" value="ECO:0007669"/>
    <property type="project" value="UniProtKB-KW"/>
</dbReference>
<dbReference type="Gene3D" id="3.40.50.150">
    <property type="entry name" value="Vaccinia Virus protein VP39"/>
    <property type="match status" value="1"/>
</dbReference>
<evidence type="ECO:0000313" key="3">
    <source>
        <dbReference type="EMBL" id="SVD12566.1"/>
    </source>
</evidence>
<dbReference type="PANTHER" id="PTHR43648">
    <property type="entry name" value="ELECTRON TRANSFER FLAVOPROTEIN BETA SUBUNIT LYSINE METHYLTRANSFERASE"/>
    <property type="match status" value="1"/>
</dbReference>
<keyword evidence="2" id="KW-0808">Transferase</keyword>
<evidence type="ECO:0000256" key="1">
    <source>
        <dbReference type="ARBA" id="ARBA00022603"/>
    </source>
</evidence>
<dbReference type="Pfam" id="PF06325">
    <property type="entry name" value="PrmA"/>
    <property type="match status" value="1"/>
</dbReference>
<name>A0A382SRU4_9ZZZZ</name>
<protein>
    <recommendedName>
        <fullName evidence="4">50S ribosomal protein L11 methyltransferase</fullName>
    </recommendedName>
</protein>
<dbReference type="GO" id="GO:0008276">
    <property type="term" value="F:protein methyltransferase activity"/>
    <property type="evidence" value="ECO:0007669"/>
    <property type="project" value="TreeGrafter"/>
</dbReference>